<comment type="cofactor">
    <cofactor evidence="1">
        <name>Mg(2+)</name>
        <dbReference type="ChEBI" id="CHEBI:18420"/>
    </cofactor>
</comment>
<sequence>MLDKALSRGADAVIVDLEDAVPMAAKSAARDRVARWVAGQDPDGDCAIWVRVNPGAPGLADARAVVAPALRGVCRAKCEGPDDLLTLHGVLTEREQEAGVEVGHTRVSPLLESAAAILDAPAIARAPRVVQLQIGEADLCAELGIEPGDDETELLAIRTRLVLASAAAGLDPPVGPVCTDYRDQVSLRRSTERLRRLGYRSRACIHPDQLDVVHDVFTPSAASVERARRLVARFEAGLAAGQAVGTDEDGRMIDEAVVRNARRILAAAGAT</sequence>
<dbReference type="Proteomes" id="UP000190037">
    <property type="component" value="Unassembled WGS sequence"/>
</dbReference>
<keyword evidence="8" id="KW-1185">Reference proteome</keyword>
<dbReference type="EMBL" id="MWQN01000001">
    <property type="protein sequence ID" value="OPC84721.1"/>
    <property type="molecule type" value="Genomic_DNA"/>
</dbReference>
<evidence type="ECO:0000256" key="3">
    <source>
        <dbReference type="ARBA" id="ARBA00022842"/>
    </source>
</evidence>
<gene>
    <name evidence="7" type="ORF">B4N89_00655</name>
</gene>
<reference evidence="7 8" key="1">
    <citation type="submission" date="2017-03" db="EMBL/GenBank/DDBJ databases">
        <title>Draft genome sequence of Streptomyces scabrisporus NF3, endophyte isolated from Amphipterygium adstringens.</title>
        <authorList>
            <person name="Vazquez M."/>
            <person name="Ceapa C.D."/>
            <person name="Rodriguez Luna D."/>
            <person name="Sanchez Esquivel S."/>
        </authorList>
    </citation>
    <scope>NUCLEOTIDE SEQUENCE [LARGE SCALE GENOMIC DNA]</scope>
    <source>
        <strain evidence="7 8">NF3</strain>
    </source>
</reference>
<evidence type="ECO:0000256" key="1">
    <source>
        <dbReference type="ARBA" id="ARBA00001946"/>
    </source>
</evidence>
<evidence type="ECO:0000313" key="7">
    <source>
        <dbReference type="EMBL" id="OPC84721.1"/>
    </source>
</evidence>
<evidence type="ECO:0000256" key="2">
    <source>
        <dbReference type="ARBA" id="ARBA00022723"/>
    </source>
</evidence>
<feature type="domain" description="HpcH/HpaI aldolase/citrate lyase" evidence="6">
    <location>
        <begin position="1"/>
        <end position="207"/>
    </location>
</feature>
<dbReference type="PANTHER" id="PTHR32308">
    <property type="entry name" value="LYASE BETA SUBUNIT, PUTATIVE (AFU_ORTHOLOGUE AFUA_4G13030)-RELATED"/>
    <property type="match status" value="1"/>
</dbReference>
<dbReference type="STRING" id="159449.B4N89_00655"/>
<evidence type="ECO:0000256" key="5">
    <source>
        <dbReference type="PIRSR" id="PIRSR015582-2"/>
    </source>
</evidence>
<dbReference type="GO" id="GO:0000287">
    <property type="term" value="F:magnesium ion binding"/>
    <property type="evidence" value="ECO:0007669"/>
    <property type="project" value="TreeGrafter"/>
</dbReference>
<feature type="binding site" evidence="5">
    <location>
        <position position="138"/>
    </location>
    <ligand>
        <name>Mg(2+)</name>
        <dbReference type="ChEBI" id="CHEBI:18420"/>
    </ligand>
</feature>
<evidence type="ECO:0000259" key="6">
    <source>
        <dbReference type="Pfam" id="PF03328"/>
    </source>
</evidence>
<comment type="caution">
    <text evidence="7">The sequence shown here is derived from an EMBL/GenBank/DDBJ whole genome shotgun (WGS) entry which is preliminary data.</text>
</comment>
<dbReference type="PIRSF" id="PIRSF015582">
    <property type="entry name" value="Cit_lyase_B"/>
    <property type="match status" value="1"/>
</dbReference>
<dbReference type="Gene3D" id="3.20.20.60">
    <property type="entry name" value="Phosphoenolpyruvate-binding domains"/>
    <property type="match status" value="1"/>
</dbReference>
<protein>
    <submittedName>
        <fullName evidence="7">CoA ester lyase</fullName>
    </submittedName>
</protein>
<dbReference type="InterPro" id="IPR011206">
    <property type="entry name" value="Citrate_lyase_beta/mcl1/mcl2"/>
</dbReference>
<dbReference type="PANTHER" id="PTHR32308:SF0">
    <property type="entry name" value="HPCH_HPAI ALDOLASE_CITRATE LYASE DOMAIN-CONTAINING PROTEIN"/>
    <property type="match status" value="1"/>
</dbReference>
<dbReference type="AlphaFoldDB" id="A0A1T3P6X9"/>
<dbReference type="GO" id="GO:0006107">
    <property type="term" value="P:oxaloacetate metabolic process"/>
    <property type="evidence" value="ECO:0007669"/>
    <property type="project" value="TreeGrafter"/>
</dbReference>
<dbReference type="SUPFAM" id="SSF51621">
    <property type="entry name" value="Phosphoenolpyruvate/pyruvate domain"/>
    <property type="match status" value="1"/>
</dbReference>
<keyword evidence="7" id="KW-0456">Lyase</keyword>
<dbReference type="InterPro" id="IPR015813">
    <property type="entry name" value="Pyrv/PenolPyrv_kinase-like_dom"/>
</dbReference>
<proteinExistence type="predicted"/>
<feature type="binding site" evidence="5">
    <location>
        <position position="112"/>
    </location>
    <ligand>
        <name>Mg(2+)</name>
        <dbReference type="ChEBI" id="CHEBI:18420"/>
    </ligand>
</feature>
<accession>A0A1T3P6X9</accession>
<evidence type="ECO:0000313" key="8">
    <source>
        <dbReference type="Proteomes" id="UP000190037"/>
    </source>
</evidence>
<feature type="binding site" evidence="4">
    <location>
        <position position="112"/>
    </location>
    <ligand>
        <name>substrate</name>
    </ligand>
</feature>
<evidence type="ECO:0000256" key="4">
    <source>
        <dbReference type="PIRSR" id="PIRSR015582-1"/>
    </source>
</evidence>
<dbReference type="InterPro" id="IPR040442">
    <property type="entry name" value="Pyrv_kinase-like_dom_sf"/>
</dbReference>
<organism evidence="7 8">
    <name type="scientific">Embleya scabrispora</name>
    <dbReference type="NCBI Taxonomy" id="159449"/>
    <lineage>
        <taxon>Bacteria</taxon>
        <taxon>Bacillati</taxon>
        <taxon>Actinomycetota</taxon>
        <taxon>Actinomycetes</taxon>
        <taxon>Kitasatosporales</taxon>
        <taxon>Streptomycetaceae</taxon>
        <taxon>Embleya</taxon>
    </lineage>
</organism>
<dbReference type="InterPro" id="IPR005000">
    <property type="entry name" value="Aldolase/citrate-lyase_domain"/>
</dbReference>
<keyword evidence="2 5" id="KW-0479">Metal-binding</keyword>
<keyword evidence="3 5" id="KW-0460">Magnesium</keyword>
<feature type="binding site" evidence="4">
    <location>
        <position position="51"/>
    </location>
    <ligand>
        <name>substrate</name>
    </ligand>
</feature>
<name>A0A1T3P6X9_9ACTN</name>
<dbReference type="Pfam" id="PF03328">
    <property type="entry name" value="HpcH_HpaI"/>
    <property type="match status" value="1"/>
</dbReference>
<dbReference type="GO" id="GO:0016829">
    <property type="term" value="F:lyase activity"/>
    <property type="evidence" value="ECO:0007669"/>
    <property type="project" value="UniProtKB-KW"/>
</dbReference>